<gene>
    <name evidence="1" type="ORF">OJ996_05890</name>
</gene>
<comment type="caution">
    <text evidence="1">The sequence shown here is derived from an EMBL/GenBank/DDBJ whole genome shotgun (WGS) entry which is preliminary data.</text>
</comment>
<dbReference type="Proteomes" id="UP001165653">
    <property type="component" value="Unassembled WGS sequence"/>
</dbReference>
<name>A0ABT3FZS6_9BACT</name>
<dbReference type="EMBL" id="JAPDDR010000002">
    <property type="protein sequence ID" value="MCW1913093.1"/>
    <property type="molecule type" value="Genomic_DNA"/>
</dbReference>
<evidence type="ECO:0000313" key="2">
    <source>
        <dbReference type="Proteomes" id="UP001165653"/>
    </source>
</evidence>
<proteinExistence type="predicted"/>
<protein>
    <submittedName>
        <fullName evidence="1">Uncharacterized protein</fullName>
    </submittedName>
</protein>
<evidence type="ECO:0000313" key="1">
    <source>
        <dbReference type="EMBL" id="MCW1913093.1"/>
    </source>
</evidence>
<reference evidence="1" key="1">
    <citation type="submission" date="2022-10" db="EMBL/GenBank/DDBJ databases">
        <title>Luteolibacter sp. GHJ8, whole genome shotgun sequencing project.</title>
        <authorList>
            <person name="Zhao G."/>
            <person name="Shen L."/>
        </authorList>
    </citation>
    <scope>NUCLEOTIDE SEQUENCE</scope>
    <source>
        <strain evidence="1">GHJ8</strain>
    </source>
</reference>
<accession>A0ABT3FZS6</accession>
<organism evidence="1 2">
    <name type="scientific">Luteolibacter rhizosphaerae</name>
    <dbReference type="NCBI Taxonomy" id="2989719"/>
    <lineage>
        <taxon>Bacteria</taxon>
        <taxon>Pseudomonadati</taxon>
        <taxon>Verrucomicrobiota</taxon>
        <taxon>Verrucomicrobiia</taxon>
        <taxon>Verrucomicrobiales</taxon>
        <taxon>Verrucomicrobiaceae</taxon>
        <taxon>Luteolibacter</taxon>
    </lineage>
</organism>
<sequence>MLVYGAEDREPALGYTLRIDGKEIRLEPGKEIQVDGEFKDPKVSLVPDKFRKFSAAGVSFNYPSHFGFAMDAEEEGVTIWTLDGTNVVIMLQAYDAVMNPKEFGEILKSNYGPATEVEAISHTFGGKKYSGVRVRAILAGASLTQDLIALPSPEGSRILLLQGLDEKDEASKKDAKTVLKFLDETLKLEN</sequence>
<keyword evidence="2" id="KW-1185">Reference proteome</keyword>